<dbReference type="RefSeq" id="WP_378605597.1">
    <property type="nucleotide sequence ID" value="NZ_JBHSQN010000010.1"/>
</dbReference>
<evidence type="ECO:0000313" key="1">
    <source>
        <dbReference type="EMBL" id="MFC6012291.1"/>
    </source>
</evidence>
<proteinExistence type="predicted"/>
<comment type="caution">
    <text evidence="1">The sequence shown here is derived from an EMBL/GenBank/DDBJ whole genome shotgun (WGS) entry which is preliminary data.</text>
</comment>
<accession>A0ABW1JS58</accession>
<dbReference type="EMBL" id="JBHSQN010000010">
    <property type="protein sequence ID" value="MFC6012291.1"/>
    <property type="molecule type" value="Genomic_DNA"/>
</dbReference>
<keyword evidence="2" id="KW-1185">Reference proteome</keyword>
<dbReference type="Proteomes" id="UP001596223">
    <property type="component" value="Unassembled WGS sequence"/>
</dbReference>
<organism evidence="1 2">
    <name type="scientific">Nocardia lasii</name>
    <dbReference type="NCBI Taxonomy" id="1616107"/>
    <lineage>
        <taxon>Bacteria</taxon>
        <taxon>Bacillati</taxon>
        <taxon>Actinomycetota</taxon>
        <taxon>Actinomycetes</taxon>
        <taxon>Mycobacteriales</taxon>
        <taxon>Nocardiaceae</taxon>
        <taxon>Nocardia</taxon>
    </lineage>
</organism>
<protein>
    <submittedName>
        <fullName evidence="1">Uncharacterized protein</fullName>
    </submittedName>
</protein>
<reference evidence="2" key="1">
    <citation type="journal article" date="2019" name="Int. J. Syst. Evol. Microbiol.">
        <title>The Global Catalogue of Microorganisms (GCM) 10K type strain sequencing project: providing services to taxonomists for standard genome sequencing and annotation.</title>
        <authorList>
            <consortium name="The Broad Institute Genomics Platform"/>
            <consortium name="The Broad Institute Genome Sequencing Center for Infectious Disease"/>
            <person name="Wu L."/>
            <person name="Ma J."/>
        </authorList>
    </citation>
    <scope>NUCLEOTIDE SEQUENCE [LARGE SCALE GENOMIC DNA]</scope>
    <source>
        <strain evidence="2">CCUG 36956</strain>
    </source>
</reference>
<sequence>MTFFVALTLVGCSEPPPARVAGGPVTTTESSTVSQAAAPITVRNSGAGRSAVAVRRGVLAWGCNGAPFAKDSPDTAQILVPTTATRAEIRVPTVPNEVSGDTKCATMGSGAESIVVIADVVHRKSSGLESESYELTLFSFDLTSPSPLAKTVVTSDSTPMSLTGIFGSADGIAVSYAMANNGYEPQVHYYSGRTLTPTWKGQGTVIGATDSLFAVEHPILAATSRYSVLAAADGRPLDAGLYDRVGTIVRALSFVYSSDVGFAFAWHGISADDHSLVIDGIVWIDGGDIGKQQDKLDEATDIQPDPISDLVLVTYGDSKPAAYKVFDRTTWELKFEIDSAKSSGVNISALGISGEKLYILNGHDAPVIDIATGRSVHSGWSAFPLADLGGVTVVAMESDHGLNAGCIDPDFGRGDRKVIHYNCGEFTLVPDVDGRFPGPNY</sequence>
<evidence type="ECO:0000313" key="2">
    <source>
        <dbReference type="Proteomes" id="UP001596223"/>
    </source>
</evidence>
<name>A0ABW1JS58_9NOCA</name>
<gene>
    <name evidence="1" type="ORF">ACFP3H_14620</name>
</gene>